<evidence type="ECO:0000256" key="12">
    <source>
        <dbReference type="ARBA" id="ARBA00047754"/>
    </source>
</evidence>
<dbReference type="EC" id="1.17.4.1" evidence="3 13"/>
<evidence type="ECO:0000256" key="2">
    <source>
        <dbReference type="ARBA" id="ARBA00007405"/>
    </source>
</evidence>
<dbReference type="PRINTS" id="PR01183">
    <property type="entry name" value="RIBORDTASEM1"/>
</dbReference>
<gene>
    <name evidence="17" type="ORF">BLAHAN_05574</name>
</gene>
<reference evidence="17" key="1">
    <citation type="submission" date="2009-09" db="EMBL/GenBank/DDBJ databases">
        <authorList>
            <person name="Weinstock G."/>
            <person name="Sodergren E."/>
            <person name="Clifton S."/>
            <person name="Fulton L."/>
            <person name="Fulton B."/>
            <person name="Courtney L."/>
            <person name="Fronick C."/>
            <person name="Harrison M."/>
            <person name="Strong C."/>
            <person name="Farmer C."/>
            <person name="Delahaunty K."/>
            <person name="Markovic C."/>
            <person name="Hall O."/>
            <person name="Minx P."/>
            <person name="Tomlinson C."/>
            <person name="Mitreva M."/>
            <person name="Nelson J."/>
            <person name="Hou S."/>
            <person name="Wollam A."/>
            <person name="Pepin K.H."/>
            <person name="Johnson M."/>
            <person name="Bhonagiri V."/>
            <person name="Nash W.E."/>
            <person name="Warren W."/>
            <person name="Chinwalla A."/>
            <person name="Mardis E.R."/>
            <person name="Wilson R.K."/>
        </authorList>
    </citation>
    <scope>NUCLEOTIDE SEQUENCE [LARGE SCALE GENOMIC DNA]</scope>
    <source>
        <strain evidence="17">DSM 20583</strain>
    </source>
</reference>
<evidence type="ECO:0000313" key="18">
    <source>
        <dbReference type="Proteomes" id="UP000003755"/>
    </source>
</evidence>
<evidence type="ECO:0000259" key="16">
    <source>
        <dbReference type="Pfam" id="PF12637"/>
    </source>
</evidence>
<evidence type="ECO:0000256" key="10">
    <source>
        <dbReference type="ARBA" id="ARBA00023285"/>
    </source>
</evidence>
<dbReference type="PANTHER" id="PTHR43371:SF1">
    <property type="entry name" value="RIBONUCLEOSIDE-DIPHOSPHATE REDUCTASE"/>
    <property type="match status" value="1"/>
</dbReference>
<evidence type="ECO:0000256" key="7">
    <source>
        <dbReference type="ARBA" id="ARBA00022741"/>
    </source>
</evidence>
<comment type="catalytic activity">
    <reaction evidence="12 13">
        <text>a 2'-deoxyribonucleoside 5'-diphosphate + [thioredoxin]-disulfide + H2O = a ribonucleoside 5'-diphosphate + [thioredoxin]-dithiol</text>
        <dbReference type="Rhea" id="RHEA:23252"/>
        <dbReference type="Rhea" id="RHEA-COMP:10698"/>
        <dbReference type="Rhea" id="RHEA-COMP:10700"/>
        <dbReference type="ChEBI" id="CHEBI:15377"/>
        <dbReference type="ChEBI" id="CHEBI:29950"/>
        <dbReference type="ChEBI" id="CHEBI:50058"/>
        <dbReference type="ChEBI" id="CHEBI:57930"/>
        <dbReference type="ChEBI" id="CHEBI:73316"/>
        <dbReference type="EC" id="1.17.4.1"/>
    </reaction>
</comment>
<keyword evidence="6 13" id="KW-0237">DNA synthesis</keyword>
<dbReference type="GO" id="GO:0031419">
    <property type="term" value="F:cobalamin binding"/>
    <property type="evidence" value="ECO:0007669"/>
    <property type="project" value="UniProtKB-KW"/>
</dbReference>
<keyword evidence="7 13" id="KW-0547">Nucleotide-binding</keyword>
<sequence>MEGKRMNVEEWLGSENRLGMDIWNKKYRNEEEDFESWITRISGGNEEIAKYIKEKKFLFGGRILSNRGLDKQGKKVTYSNCYVVEPPKDNIESIFDCAKKLARTYSYGGGCGVDISELSPRGAKINNAAKETSGAVSFMELYSLVTSLIGQNGRRGALMISIDCSHPDVPEFIELKTDLEKVNTANISVRIHEDFMEAVKKNEEYCLHYTREETGQVIERMVNARELFHRITETNWDYAEPGALFWDRITGWNLLSNTKEFSYAGVNPCAEEPLPAGGSCLLGSINLSAFVENPFTENAYFDFEEFKHCVQESVRALNEVLEEGLPLHPLPEQRESVSQWRQIGLGIMGLADALIKLGLTYGEEDAVSVCDRIGFVMADTAIAASARLAKELGAFPKCKVEEIMETPYFLANTTEGTKELVRKYGLRNSQLLTIAPTGTLSTMLGISGGIEPIYANYYERKTESLHGEDVYYKVYTKIVKDFMEEHKVSDDRLLPDYFVTAMTLDYHQRIDMQSIWQRHIDASISSTVNVPSGFTVEETENLYLYAFEQGLKGITIFRDGCKRVGILNTKETKKITAGEGLKRGEIILVTDDVVGKKRKLITGCGSLHCIALFDPHTGALLETYLSKGSTGGCNNFMVGLSRMISISARGGIDIETIVDQLNSSGSCPSYTARRVTRKDTSKGACCPMAVGNALMDMYKEMQEELSQKAGKDEKGKKIPKPKAVPVRGETDKMYCPECGESLVFEEGCNICKSCGWSKCH</sequence>
<evidence type="ECO:0000256" key="3">
    <source>
        <dbReference type="ARBA" id="ARBA00012274"/>
    </source>
</evidence>
<dbReference type="GO" id="GO:0004748">
    <property type="term" value="F:ribonucleoside-diphosphate reductase activity, thioredoxin disulfide as acceptor"/>
    <property type="evidence" value="ECO:0007669"/>
    <property type="project" value="UniProtKB-EC"/>
</dbReference>
<dbReference type="eggNOG" id="COG0209">
    <property type="taxonomic scope" value="Bacteria"/>
</dbReference>
<dbReference type="NCBIfam" id="TIGR02504">
    <property type="entry name" value="NrdJ_Z"/>
    <property type="match status" value="1"/>
</dbReference>
<proteinExistence type="inferred from homology"/>
<dbReference type="InterPro" id="IPR000788">
    <property type="entry name" value="RNR_lg_C"/>
</dbReference>
<feature type="domain" description="Ribonucleotide reductase large subunit C-terminal" evidence="15">
    <location>
        <begin position="79"/>
        <end position="556"/>
    </location>
</feature>
<evidence type="ECO:0000256" key="11">
    <source>
        <dbReference type="ARBA" id="ARBA00025437"/>
    </source>
</evidence>
<keyword evidence="5 13" id="KW-0846">Cobalamin</keyword>
<accession>C9L855</accession>
<evidence type="ECO:0000256" key="9">
    <source>
        <dbReference type="ARBA" id="ARBA00023157"/>
    </source>
</evidence>
<evidence type="ECO:0000259" key="15">
    <source>
        <dbReference type="Pfam" id="PF02867"/>
    </source>
</evidence>
<dbReference type="InterPro" id="IPR050862">
    <property type="entry name" value="RdRp_reductase_class-2"/>
</dbReference>
<organism evidence="17 18">
    <name type="scientific">Blautia hansenii DSM 20583</name>
    <dbReference type="NCBI Taxonomy" id="537007"/>
    <lineage>
        <taxon>Bacteria</taxon>
        <taxon>Bacillati</taxon>
        <taxon>Bacillota</taxon>
        <taxon>Clostridia</taxon>
        <taxon>Lachnospirales</taxon>
        <taxon>Lachnospiraceae</taxon>
        <taxon>Blautia</taxon>
    </lineage>
</organism>
<name>C9L855_BLAHA</name>
<dbReference type="PANTHER" id="PTHR43371">
    <property type="entry name" value="VITAMIN B12-DEPENDENT RIBONUCLEOTIDE REDUCTASE"/>
    <property type="match status" value="1"/>
</dbReference>
<dbReference type="InterPro" id="IPR024434">
    <property type="entry name" value="TSCPD_dom"/>
</dbReference>
<evidence type="ECO:0000256" key="14">
    <source>
        <dbReference type="SAM" id="MobiDB-lite"/>
    </source>
</evidence>
<protein>
    <recommendedName>
        <fullName evidence="4 13">Vitamin B12-dependent ribonucleotide reductase</fullName>
        <ecNumber evidence="3 13">1.17.4.1</ecNumber>
    </recommendedName>
</protein>
<comment type="function">
    <text evidence="11 13">Catalyzes the reduction of ribonucleotides to deoxyribonucleotides. May function to provide a pool of deoxyribonucleotide precursors for DNA repair during oxygen limitation and/or for immediate growth after restoration of oxygen.</text>
</comment>
<keyword evidence="18" id="KW-1185">Reference proteome</keyword>
<keyword evidence="8 13" id="KW-0560">Oxidoreductase</keyword>
<dbReference type="HOGENOM" id="CLU_000404_2_0_9"/>
<feature type="compositionally biased region" description="Basic and acidic residues" evidence="14">
    <location>
        <begin position="704"/>
        <end position="716"/>
    </location>
</feature>
<feature type="region of interest" description="Disordered" evidence="14">
    <location>
        <begin position="704"/>
        <end position="723"/>
    </location>
</feature>
<dbReference type="Proteomes" id="UP000003755">
    <property type="component" value="Unassembled WGS sequence"/>
</dbReference>
<dbReference type="STRING" id="537007.BLAHAN_05574"/>
<comment type="caution">
    <text evidence="17">The sequence shown here is derived from an EMBL/GenBank/DDBJ whole genome shotgun (WGS) entry which is preliminary data.</text>
</comment>
<dbReference type="Pfam" id="PF02867">
    <property type="entry name" value="Ribonuc_red_lgC"/>
    <property type="match status" value="1"/>
</dbReference>
<keyword evidence="9" id="KW-1015">Disulfide bond</keyword>
<keyword evidence="10 13" id="KW-0170">Cobalt</keyword>
<dbReference type="SUPFAM" id="SSF51998">
    <property type="entry name" value="PFL-like glycyl radical enzymes"/>
    <property type="match status" value="1"/>
</dbReference>
<dbReference type="Gene3D" id="3.20.70.20">
    <property type="match status" value="1"/>
</dbReference>
<evidence type="ECO:0000256" key="6">
    <source>
        <dbReference type="ARBA" id="ARBA00022634"/>
    </source>
</evidence>
<comment type="cofactor">
    <cofactor evidence="1 13">
        <name>adenosylcob(III)alamin</name>
        <dbReference type="ChEBI" id="CHEBI:18408"/>
    </cofactor>
</comment>
<dbReference type="Pfam" id="PF12637">
    <property type="entry name" value="TSCPD"/>
    <property type="match status" value="1"/>
</dbReference>
<evidence type="ECO:0000256" key="8">
    <source>
        <dbReference type="ARBA" id="ARBA00023002"/>
    </source>
</evidence>
<evidence type="ECO:0000256" key="5">
    <source>
        <dbReference type="ARBA" id="ARBA00022628"/>
    </source>
</evidence>
<dbReference type="InterPro" id="IPR013344">
    <property type="entry name" value="RNR_NrdJ/NrdZ"/>
</dbReference>
<dbReference type="CDD" id="cd02888">
    <property type="entry name" value="RNR_II_dimer"/>
    <property type="match status" value="1"/>
</dbReference>
<dbReference type="EMBL" id="ABYU02000017">
    <property type="protein sequence ID" value="EEX21547.1"/>
    <property type="molecule type" value="Genomic_DNA"/>
</dbReference>
<evidence type="ECO:0000256" key="1">
    <source>
        <dbReference type="ARBA" id="ARBA00001922"/>
    </source>
</evidence>
<dbReference type="GO" id="GO:0071897">
    <property type="term" value="P:DNA biosynthetic process"/>
    <property type="evidence" value="ECO:0007669"/>
    <property type="project" value="UniProtKB-KW"/>
</dbReference>
<dbReference type="AlphaFoldDB" id="C9L855"/>
<evidence type="ECO:0000256" key="13">
    <source>
        <dbReference type="RuleBase" id="RU364064"/>
    </source>
</evidence>
<evidence type="ECO:0000313" key="17">
    <source>
        <dbReference type="EMBL" id="EEX21547.1"/>
    </source>
</evidence>
<dbReference type="GO" id="GO:0000166">
    <property type="term" value="F:nucleotide binding"/>
    <property type="evidence" value="ECO:0007669"/>
    <property type="project" value="UniProtKB-KW"/>
</dbReference>
<comment type="similarity">
    <text evidence="2 13">Belongs to the ribonucleoside diphosphate reductase class-2 family.</text>
</comment>
<evidence type="ECO:0000256" key="4">
    <source>
        <dbReference type="ARBA" id="ARBA00014409"/>
    </source>
</evidence>
<feature type="domain" description="TSCPD" evidence="16">
    <location>
        <begin position="592"/>
        <end position="697"/>
    </location>
</feature>